<comment type="caution">
    <text evidence="1">The sequence shown here is derived from an EMBL/GenBank/DDBJ whole genome shotgun (WGS) entry which is preliminary data.</text>
</comment>
<dbReference type="PANTHER" id="PTHR24177">
    <property type="entry name" value="CASKIN"/>
    <property type="match status" value="1"/>
</dbReference>
<evidence type="ECO:0000313" key="2">
    <source>
        <dbReference type="Proteomes" id="UP000489600"/>
    </source>
</evidence>
<dbReference type="GO" id="GO:0016020">
    <property type="term" value="C:membrane"/>
    <property type="evidence" value="ECO:0007669"/>
    <property type="project" value="TreeGrafter"/>
</dbReference>
<evidence type="ECO:0008006" key="3">
    <source>
        <dbReference type="Google" id="ProtNLM"/>
    </source>
</evidence>
<dbReference type="PANTHER" id="PTHR24177:SF292">
    <property type="entry name" value="ANKYRIN REPEAT FAMILY PROTEIN-RELATED"/>
    <property type="match status" value="1"/>
</dbReference>
<proteinExistence type="predicted"/>
<reference evidence="1" key="1">
    <citation type="submission" date="2019-07" db="EMBL/GenBank/DDBJ databases">
        <authorList>
            <person name="Dittberner H."/>
        </authorList>
    </citation>
    <scope>NUCLEOTIDE SEQUENCE [LARGE SCALE GENOMIC DNA]</scope>
</reference>
<name>A0A565CFN1_9BRAS</name>
<accession>A0A565CFN1</accession>
<dbReference type="Gene3D" id="1.25.40.20">
    <property type="entry name" value="Ankyrin repeat-containing domain"/>
    <property type="match status" value="1"/>
</dbReference>
<dbReference type="InterPro" id="IPR036770">
    <property type="entry name" value="Ankyrin_rpt-contain_sf"/>
</dbReference>
<sequence>MQTLAHQLVEELWESVELLPEGKFTDLLNSPSRLIFDAAESGNFEFLVILIRSHPDFIWKENDKGLSLFHVAALHRHKKIFNIIYELKGIKDFIAPYKENESQNTLLHLVACLPSTDRVQFASVAALQMQSELLWFEAAKGTVPLSYIITKNKKGDIPHELFTTQHESLRKDGEIWMKETATLMYARIDTDSNCGLCSSFYSTRRQREQRR</sequence>
<evidence type="ECO:0000313" key="1">
    <source>
        <dbReference type="EMBL" id="VVB12362.1"/>
    </source>
</evidence>
<dbReference type="EMBL" id="CABITT030000007">
    <property type="protein sequence ID" value="VVB12362.1"/>
    <property type="molecule type" value="Genomic_DNA"/>
</dbReference>
<dbReference type="SUPFAM" id="SSF48403">
    <property type="entry name" value="Ankyrin repeat"/>
    <property type="match status" value="1"/>
</dbReference>
<dbReference type="Proteomes" id="UP000489600">
    <property type="component" value="Unassembled WGS sequence"/>
</dbReference>
<dbReference type="OrthoDB" id="1921232at2759"/>
<dbReference type="AlphaFoldDB" id="A0A565CFN1"/>
<protein>
    <recommendedName>
        <fullName evidence="3">PGG domain-containing protein</fullName>
    </recommendedName>
</protein>
<gene>
    <name evidence="1" type="ORF">ANE_LOCUS22806</name>
</gene>
<keyword evidence="2" id="KW-1185">Reference proteome</keyword>
<organism evidence="1 2">
    <name type="scientific">Arabis nemorensis</name>
    <dbReference type="NCBI Taxonomy" id="586526"/>
    <lineage>
        <taxon>Eukaryota</taxon>
        <taxon>Viridiplantae</taxon>
        <taxon>Streptophyta</taxon>
        <taxon>Embryophyta</taxon>
        <taxon>Tracheophyta</taxon>
        <taxon>Spermatophyta</taxon>
        <taxon>Magnoliopsida</taxon>
        <taxon>eudicotyledons</taxon>
        <taxon>Gunneridae</taxon>
        <taxon>Pentapetalae</taxon>
        <taxon>rosids</taxon>
        <taxon>malvids</taxon>
        <taxon>Brassicales</taxon>
        <taxon>Brassicaceae</taxon>
        <taxon>Arabideae</taxon>
        <taxon>Arabis</taxon>
    </lineage>
</organism>